<dbReference type="EMBL" id="KV745376">
    <property type="protein sequence ID" value="OCK75019.1"/>
    <property type="molecule type" value="Genomic_DNA"/>
</dbReference>
<accession>A0A8E2JAP4</accession>
<evidence type="ECO:0000313" key="1">
    <source>
        <dbReference type="EMBL" id="OCK75019.1"/>
    </source>
</evidence>
<reference evidence="1 2" key="1">
    <citation type="journal article" date="2016" name="Nat. Commun.">
        <title>Ectomycorrhizal ecology is imprinted in the genome of the dominant symbiotic fungus Cenococcum geophilum.</title>
        <authorList>
            <consortium name="DOE Joint Genome Institute"/>
            <person name="Peter M."/>
            <person name="Kohler A."/>
            <person name="Ohm R.A."/>
            <person name="Kuo A."/>
            <person name="Krutzmann J."/>
            <person name="Morin E."/>
            <person name="Arend M."/>
            <person name="Barry K.W."/>
            <person name="Binder M."/>
            <person name="Choi C."/>
            <person name="Clum A."/>
            <person name="Copeland A."/>
            <person name="Grisel N."/>
            <person name="Haridas S."/>
            <person name="Kipfer T."/>
            <person name="LaButti K."/>
            <person name="Lindquist E."/>
            <person name="Lipzen A."/>
            <person name="Maire R."/>
            <person name="Meier B."/>
            <person name="Mihaltcheva S."/>
            <person name="Molinier V."/>
            <person name="Murat C."/>
            <person name="Poggeler S."/>
            <person name="Quandt C.A."/>
            <person name="Sperisen C."/>
            <person name="Tritt A."/>
            <person name="Tisserant E."/>
            <person name="Crous P.W."/>
            <person name="Henrissat B."/>
            <person name="Nehls U."/>
            <person name="Egli S."/>
            <person name="Spatafora J.W."/>
            <person name="Grigoriev I.V."/>
            <person name="Martin F.M."/>
        </authorList>
    </citation>
    <scope>NUCLEOTIDE SEQUENCE [LARGE SCALE GENOMIC DNA]</scope>
    <source>
        <strain evidence="1 2">CBS 459.81</strain>
    </source>
</reference>
<dbReference type="Proteomes" id="UP000250266">
    <property type="component" value="Unassembled WGS sequence"/>
</dbReference>
<organism evidence="1 2">
    <name type="scientific">Lepidopterella palustris CBS 459.81</name>
    <dbReference type="NCBI Taxonomy" id="1314670"/>
    <lineage>
        <taxon>Eukaryota</taxon>
        <taxon>Fungi</taxon>
        <taxon>Dikarya</taxon>
        <taxon>Ascomycota</taxon>
        <taxon>Pezizomycotina</taxon>
        <taxon>Dothideomycetes</taxon>
        <taxon>Pleosporomycetidae</taxon>
        <taxon>Mytilinidiales</taxon>
        <taxon>Argynnaceae</taxon>
        <taxon>Lepidopterella</taxon>
    </lineage>
</organism>
<keyword evidence="2" id="KW-1185">Reference proteome</keyword>
<proteinExistence type="predicted"/>
<gene>
    <name evidence="1" type="ORF">K432DRAFT_467623</name>
</gene>
<dbReference type="AlphaFoldDB" id="A0A8E2JAP4"/>
<evidence type="ECO:0000313" key="2">
    <source>
        <dbReference type="Proteomes" id="UP000250266"/>
    </source>
</evidence>
<sequence>MSESNDEIRHKMKTLGSNIKNWSKECSVPLLSSLVGSTNYQKLLDTLAYVLMAEPCLSYALYTKILEDPFFFFGRRLPKLKASPHAEASKASIVEEMGHLYAEIAAINPRGYHD</sequence>
<protein>
    <submittedName>
        <fullName evidence="1">Uncharacterized protein</fullName>
    </submittedName>
</protein>
<name>A0A8E2JAP4_9PEZI</name>